<accession>A0AAV0KI07</accession>
<organism evidence="2 3">
    <name type="scientific">Linum tenue</name>
    <dbReference type="NCBI Taxonomy" id="586396"/>
    <lineage>
        <taxon>Eukaryota</taxon>
        <taxon>Viridiplantae</taxon>
        <taxon>Streptophyta</taxon>
        <taxon>Embryophyta</taxon>
        <taxon>Tracheophyta</taxon>
        <taxon>Spermatophyta</taxon>
        <taxon>Magnoliopsida</taxon>
        <taxon>eudicotyledons</taxon>
        <taxon>Gunneridae</taxon>
        <taxon>Pentapetalae</taxon>
        <taxon>rosids</taxon>
        <taxon>fabids</taxon>
        <taxon>Malpighiales</taxon>
        <taxon>Linaceae</taxon>
        <taxon>Linum</taxon>
    </lineage>
</organism>
<dbReference type="AlphaFoldDB" id="A0AAV0KI07"/>
<sequence length="116" mass="13262">MPRLPPTEKLQPHIFLRRRSLSGVAVQQGTVFDSGPNYPRADASHCQGFGQERNDQEHSNRNGMASKRPITWRSINKTARKQRVAGRRGCGGRGWVFFPRHSQVKWTFPLQGFFIS</sequence>
<dbReference type="Proteomes" id="UP001154282">
    <property type="component" value="Unassembled WGS sequence"/>
</dbReference>
<evidence type="ECO:0000313" key="3">
    <source>
        <dbReference type="Proteomes" id="UP001154282"/>
    </source>
</evidence>
<feature type="region of interest" description="Disordered" evidence="1">
    <location>
        <begin position="32"/>
        <end position="70"/>
    </location>
</feature>
<protein>
    <submittedName>
        <fullName evidence="2">Uncharacterized protein</fullName>
    </submittedName>
</protein>
<evidence type="ECO:0000256" key="1">
    <source>
        <dbReference type="SAM" id="MobiDB-lite"/>
    </source>
</evidence>
<comment type="caution">
    <text evidence="2">The sequence shown here is derived from an EMBL/GenBank/DDBJ whole genome shotgun (WGS) entry which is preliminary data.</text>
</comment>
<reference evidence="2" key="1">
    <citation type="submission" date="2022-08" db="EMBL/GenBank/DDBJ databases">
        <authorList>
            <person name="Gutierrez-Valencia J."/>
        </authorList>
    </citation>
    <scope>NUCLEOTIDE SEQUENCE</scope>
</reference>
<evidence type="ECO:0000313" key="2">
    <source>
        <dbReference type="EMBL" id="CAI0421065.1"/>
    </source>
</evidence>
<name>A0AAV0KI07_9ROSI</name>
<dbReference type="EMBL" id="CAMGYJ010000005">
    <property type="protein sequence ID" value="CAI0421065.1"/>
    <property type="molecule type" value="Genomic_DNA"/>
</dbReference>
<keyword evidence="3" id="KW-1185">Reference proteome</keyword>
<gene>
    <name evidence="2" type="ORF">LITE_LOCUS18612</name>
</gene>
<proteinExistence type="predicted"/>